<dbReference type="Pfam" id="PF14223">
    <property type="entry name" value="Retrotran_gag_2"/>
    <property type="match status" value="1"/>
</dbReference>
<evidence type="ECO:0000313" key="2">
    <source>
        <dbReference type="EMBL" id="SMY30451.1"/>
    </source>
</evidence>
<proteinExistence type="predicted"/>
<sequence length="436" mass="49539">MSREDEPAVLTQQRELSRLGNDAEAIEEAAKQSVNTYRTQCQTYAIKEKKYEKQQSRIVNTRTAILSPLDKAIHDRVAHITSPKILYDTIVSMVRMSASQAQQMGYTLFSSAQFSSATGVSSYINKIKNIQQRITAAGGDLNDTQLIVKLLEHLPGEYRDFIRTWEQCASIPNIPRDINTLQAQLLGEEARLALEKSRKPTKAETNDKNNDKDKRKNSKERFQNKNGANYGKSMKDILSSMKMEVMVVSEPEEAEKEVKSKVALAVTGTKKKDWVILASADCQDFEKALSASNAPKDKELISGVYGIDQAPEGYKYFYGNAKISMPSQKVSDELTNRLNTPIENLDYSIASYQLRGMGVIRKWQDQASRRQTQRRQLLRATIPNPLSLLAKRQAHQTRSHRTISFCASHHNYYLLIIYLPEEYQYVLLQPSCSFTY</sequence>
<dbReference type="EMBL" id="LT882694">
    <property type="protein sequence ID" value="SMY30451.1"/>
    <property type="molecule type" value="Genomic_DNA"/>
</dbReference>
<dbReference type="AlphaFoldDB" id="A0A1Y6M5N8"/>
<feature type="region of interest" description="Disordered" evidence="1">
    <location>
        <begin position="194"/>
        <end position="232"/>
    </location>
</feature>
<reference evidence="2 3" key="1">
    <citation type="submission" date="2016-10" db="EMBL/GenBank/DDBJ databases">
        <authorList>
            <person name="Varghese N."/>
        </authorList>
    </citation>
    <scope>NUCLEOTIDE SEQUENCE [LARGE SCALE GENOMIC DNA]</scope>
</reference>
<dbReference type="Proteomes" id="UP000215453">
    <property type="component" value="Chromosome 19"/>
</dbReference>
<protein>
    <submittedName>
        <fullName evidence="2">Uncharacterized protein</fullName>
    </submittedName>
</protein>
<organism evidence="2 3">
    <name type="scientific">Zymoseptoria tritici ST99CH_1A5</name>
    <dbReference type="NCBI Taxonomy" id="1276529"/>
    <lineage>
        <taxon>Eukaryota</taxon>
        <taxon>Fungi</taxon>
        <taxon>Dikarya</taxon>
        <taxon>Ascomycota</taxon>
        <taxon>Pezizomycotina</taxon>
        <taxon>Dothideomycetes</taxon>
        <taxon>Dothideomycetidae</taxon>
        <taxon>Mycosphaerellales</taxon>
        <taxon>Mycosphaerellaceae</taxon>
        <taxon>Zymoseptoria</taxon>
    </lineage>
</organism>
<accession>A0A1Y6M5N8</accession>
<name>A0A1Y6M5N8_ZYMTR</name>
<evidence type="ECO:0000313" key="3">
    <source>
        <dbReference type="Proteomes" id="UP000215453"/>
    </source>
</evidence>
<evidence type="ECO:0000256" key="1">
    <source>
        <dbReference type="SAM" id="MobiDB-lite"/>
    </source>
</evidence>
<gene>
    <name evidence="2" type="ORF">ZT1A5_G11904</name>
</gene>
<feature type="compositionally biased region" description="Basic and acidic residues" evidence="1">
    <location>
        <begin position="194"/>
        <end position="223"/>
    </location>
</feature>